<reference evidence="3 4" key="1">
    <citation type="submission" date="2018-07" db="EMBL/GenBank/DDBJ databases">
        <title>Sequencing the genomes of 1000 actinobacteria strains.</title>
        <authorList>
            <person name="Klenk H.-P."/>
        </authorList>
    </citation>
    <scope>NUCLEOTIDE SEQUENCE [LARGE SCALE GENOMIC DNA]</scope>
    <source>
        <strain evidence="3 4">DSM 14442</strain>
    </source>
</reference>
<dbReference type="Pfam" id="PF00300">
    <property type="entry name" value="His_Phos_1"/>
    <property type="match status" value="1"/>
</dbReference>
<dbReference type="PANTHER" id="PTHR48100:SF62">
    <property type="entry name" value="GLUCOSYL-3-PHOSPHOGLYCERATE PHOSPHATASE"/>
    <property type="match status" value="1"/>
</dbReference>
<comment type="caution">
    <text evidence="3">The sequence shown here is derived from an EMBL/GenBank/DDBJ whole genome shotgun (WGS) entry which is preliminary data.</text>
</comment>
<evidence type="ECO:0000256" key="2">
    <source>
        <dbReference type="PIRSR" id="PIRSR613078-2"/>
    </source>
</evidence>
<dbReference type="SMART" id="SM00855">
    <property type="entry name" value="PGAM"/>
    <property type="match status" value="1"/>
</dbReference>
<protein>
    <submittedName>
        <fullName evidence="3">Putative phosphoglycerate mutase</fullName>
    </submittedName>
</protein>
<dbReference type="GO" id="GO:0016791">
    <property type="term" value="F:phosphatase activity"/>
    <property type="evidence" value="ECO:0007669"/>
    <property type="project" value="TreeGrafter"/>
</dbReference>
<dbReference type="InterPro" id="IPR013078">
    <property type="entry name" value="His_Pase_superF_clade-1"/>
</dbReference>
<sequence length="204" mass="22260">MRLVLLRHGRTAWNAEERYQGHTDIPLDDVGRSQAAEAARRLAGHHFDLAASSPLVRARATAESVVDGRGLDLVLHEEFMETGGGTWEGLSFTEIRTQWPDDWTTWRSSHLDHGPLGGETPRQSGTRVVTAITRMVGEAESTLGTPETMLVTAHGNCLRAAATLLTGMDAAGMGRLERLRNGAAIVLEGSPQRPGRWRIEAYNA</sequence>
<dbReference type="EMBL" id="QREH01000001">
    <property type="protein sequence ID" value="REE02883.1"/>
    <property type="molecule type" value="Genomic_DNA"/>
</dbReference>
<feature type="binding site" evidence="2">
    <location>
        <position position="57"/>
    </location>
    <ligand>
        <name>substrate</name>
    </ligand>
</feature>
<dbReference type="GO" id="GO:0005737">
    <property type="term" value="C:cytoplasm"/>
    <property type="evidence" value="ECO:0007669"/>
    <property type="project" value="TreeGrafter"/>
</dbReference>
<gene>
    <name evidence="3" type="ORF">C8E99_0672</name>
</gene>
<dbReference type="SUPFAM" id="SSF53254">
    <property type="entry name" value="Phosphoglycerate mutase-like"/>
    <property type="match status" value="1"/>
</dbReference>
<evidence type="ECO:0000313" key="4">
    <source>
        <dbReference type="Proteomes" id="UP000256727"/>
    </source>
</evidence>
<dbReference type="RefSeq" id="WP_115931100.1">
    <property type="nucleotide sequence ID" value="NZ_QREH01000001.1"/>
</dbReference>
<feature type="active site" description="Proton donor/acceptor" evidence="1">
    <location>
        <position position="81"/>
    </location>
</feature>
<accession>A0A3D9LCG7</accession>
<dbReference type="Proteomes" id="UP000256727">
    <property type="component" value="Unassembled WGS sequence"/>
</dbReference>
<feature type="binding site" evidence="2">
    <location>
        <begin position="7"/>
        <end position="14"/>
    </location>
    <ligand>
        <name>substrate</name>
    </ligand>
</feature>
<dbReference type="InterPro" id="IPR029033">
    <property type="entry name" value="His_PPase_superfam"/>
</dbReference>
<feature type="active site" description="Tele-phosphohistidine intermediate" evidence="1">
    <location>
        <position position="8"/>
    </location>
</feature>
<dbReference type="CDD" id="cd07067">
    <property type="entry name" value="HP_PGM_like"/>
    <property type="match status" value="1"/>
</dbReference>
<keyword evidence="4" id="KW-1185">Reference proteome</keyword>
<dbReference type="InterPro" id="IPR050275">
    <property type="entry name" value="PGM_Phosphatase"/>
</dbReference>
<evidence type="ECO:0000313" key="3">
    <source>
        <dbReference type="EMBL" id="REE02883.1"/>
    </source>
</evidence>
<dbReference type="AlphaFoldDB" id="A0A3D9LCG7"/>
<organism evidence="3 4">
    <name type="scientific">Citricoccus muralis</name>
    <dbReference type="NCBI Taxonomy" id="169134"/>
    <lineage>
        <taxon>Bacteria</taxon>
        <taxon>Bacillati</taxon>
        <taxon>Actinomycetota</taxon>
        <taxon>Actinomycetes</taxon>
        <taxon>Micrococcales</taxon>
        <taxon>Micrococcaceae</taxon>
        <taxon>Citricoccus</taxon>
    </lineage>
</organism>
<name>A0A3D9LCG7_9MICC</name>
<dbReference type="PANTHER" id="PTHR48100">
    <property type="entry name" value="BROAD-SPECIFICITY PHOSPHATASE YOR283W-RELATED"/>
    <property type="match status" value="1"/>
</dbReference>
<dbReference type="OrthoDB" id="4697614at2"/>
<proteinExistence type="predicted"/>
<dbReference type="Gene3D" id="3.40.50.1240">
    <property type="entry name" value="Phosphoglycerate mutase-like"/>
    <property type="match status" value="1"/>
</dbReference>
<evidence type="ECO:0000256" key="1">
    <source>
        <dbReference type="PIRSR" id="PIRSR613078-1"/>
    </source>
</evidence>